<dbReference type="RefSeq" id="XP_007673475.1">
    <property type="nucleotide sequence ID" value="XM_007675285.1"/>
</dbReference>
<evidence type="ECO:0000256" key="3">
    <source>
        <dbReference type="ARBA" id="ARBA00022737"/>
    </source>
</evidence>
<dbReference type="OrthoDB" id="412109at2759"/>
<evidence type="ECO:0008006" key="9">
    <source>
        <dbReference type="Google" id="ProtNLM"/>
    </source>
</evidence>
<accession>M2N3R7</accession>
<reference evidence="7 8" key="1">
    <citation type="journal article" date="2012" name="PLoS Pathog.">
        <title>Diverse lifestyles and strategies of plant pathogenesis encoded in the genomes of eighteen Dothideomycetes fungi.</title>
        <authorList>
            <person name="Ohm R.A."/>
            <person name="Feau N."/>
            <person name="Henrissat B."/>
            <person name="Schoch C.L."/>
            <person name="Horwitz B.A."/>
            <person name="Barry K.W."/>
            <person name="Condon B.J."/>
            <person name="Copeland A.C."/>
            <person name="Dhillon B."/>
            <person name="Glaser F."/>
            <person name="Hesse C.N."/>
            <person name="Kosti I."/>
            <person name="LaButti K."/>
            <person name="Lindquist E.A."/>
            <person name="Lucas S."/>
            <person name="Salamov A.A."/>
            <person name="Bradshaw R.E."/>
            <person name="Ciuffetti L."/>
            <person name="Hamelin R.C."/>
            <person name="Kema G.H.J."/>
            <person name="Lawrence C."/>
            <person name="Scott J.A."/>
            <person name="Spatafora J.W."/>
            <person name="Turgeon B.G."/>
            <person name="de Wit P.J.G.M."/>
            <person name="Zhong S."/>
            <person name="Goodwin S.B."/>
            <person name="Grigoriev I.V."/>
        </authorList>
    </citation>
    <scope>NUCLEOTIDE SEQUENCE [LARGE SCALE GENOMIC DNA]</scope>
    <source>
        <strain evidence="7 8">UAMH 10762</strain>
    </source>
</reference>
<proteinExistence type="predicted"/>
<organism evidence="7 8">
    <name type="scientific">Baudoinia panamericana (strain UAMH 10762)</name>
    <name type="common">Angels' share fungus</name>
    <name type="synonym">Baudoinia compniacensis (strain UAMH 10762)</name>
    <dbReference type="NCBI Taxonomy" id="717646"/>
    <lineage>
        <taxon>Eukaryota</taxon>
        <taxon>Fungi</taxon>
        <taxon>Dikarya</taxon>
        <taxon>Ascomycota</taxon>
        <taxon>Pezizomycotina</taxon>
        <taxon>Dothideomycetes</taxon>
        <taxon>Dothideomycetidae</taxon>
        <taxon>Mycosphaerellales</taxon>
        <taxon>Teratosphaeriaceae</taxon>
        <taxon>Baudoinia</taxon>
    </lineage>
</organism>
<keyword evidence="3" id="KW-0677">Repeat</keyword>
<dbReference type="GeneID" id="19111331"/>
<keyword evidence="5" id="KW-0539">Nucleus</keyword>
<dbReference type="EMBL" id="KB445552">
    <property type="protein sequence ID" value="EMC98623.1"/>
    <property type="molecule type" value="Genomic_DNA"/>
</dbReference>
<feature type="region of interest" description="Disordered" evidence="6">
    <location>
        <begin position="1"/>
        <end position="137"/>
    </location>
</feature>
<keyword evidence="8" id="KW-1185">Reference proteome</keyword>
<evidence type="ECO:0000256" key="2">
    <source>
        <dbReference type="ARBA" id="ARBA00022553"/>
    </source>
</evidence>
<dbReference type="PANTHER" id="PTHR15263">
    <property type="entry name" value="I-KAPPA-B-LIKE PROTEIN IKBL"/>
    <property type="match status" value="1"/>
</dbReference>
<protein>
    <recommendedName>
        <fullName evidence="9">J domain-containing protein</fullName>
    </recommendedName>
</protein>
<feature type="compositionally biased region" description="Basic and acidic residues" evidence="6">
    <location>
        <begin position="1"/>
        <end position="26"/>
    </location>
</feature>
<evidence type="ECO:0000313" key="7">
    <source>
        <dbReference type="EMBL" id="EMC98623.1"/>
    </source>
</evidence>
<dbReference type="InterPro" id="IPR038753">
    <property type="entry name" value="NFKBIL1"/>
</dbReference>
<gene>
    <name evidence="7" type="ORF">BAUCODRAFT_30893</name>
</gene>
<dbReference type="GO" id="GO:0043124">
    <property type="term" value="P:negative regulation of canonical NF-kappaB signal transduction"/>
    <property type="evidence" value="ECO:0007669"/>
    <property type="project" value="InterPro"/>
</dbReference>
<dbReference type="Proteomes" id="UP000011761">
    <property type="component" value="Unassembled WGS sequence"/>
</dbReference>
<feature type="compositionally biased region" description="Basic and acidic residues" evidence="6">
    <location>
        <begin position="34"/>
        <end position="47"/>
    </location>
</feature>
<dbReference type="PANTHER" id="PTHR15263:SF1">
    <property type="entry name" value="NF-KAPPA-B INHIBITOR-LIKE PROTEIN 1"/>
    <property type="match status" value="1"/>
</dbReference>
<dbReference type="STRING" id="717646.M2N3R7"/>
<evidence type="ECO:0000256" key="4">
    <source>
        <dbReference type="ARBA" id="ARBA00023043"/>
    </source>
</evidence>
<evidence type="ECO:0000256" key="1">
    <source>
        <dbReference type="ARBA" id="ARBA00004123"/>
    </source>
</evidence>
<keyword evidence="4" id="KW-0040">ANK repeat</keyword>
<evidence type="ECO:0000313" key="8">
    <source>
        <dbReference type="Proteomes" id="UP000011761"/>
    </source>
</evidence>
<dbReference type="KEGG" id="bcom:BAUCODRAFT_30893"/>
<dbReference type="GO" id="GO:0005634">
    <property type="term" value="C:nucleus"/>
    <property type="evidence" value="ECO:0007669"/>
    <property type="project" value="UniProtKB-SubCell"/>
</dbReference>
<dbReference type="HOGENOM" id="CLU_043194_0_0_1"/>
<evidence type="ECO:0000256" key="5">
    <source>
        <dbReference type="ARBA" id="ARBA00023242"/>
    </source>
</evidence>
<dbReference type="AlphaFoldDB" id="M2N3R7"/>
<evidence type="ECO:0000256" key="6">
    <source>
        <dbReference type="SAM" id="MobiDB-lite"/>
    </source>
</evidence>
<name>M2N3R7_BAUPA</name>
<dbReference type="OMA" id="MWEKTHQ"/>
<comment type="subcellular location">
    <subcellularLocation>
        <location evidence="1">Nucleus</location>
    </subcellularLocation>
</comment>
<keyword evidence="2" id="KW-0597">Phosphoprotein</keyword>
<feature type="compositionally biased region" description="Basic residues" evidence="6">
    <location>
        <begin position="83"/>
        <end position="101"/>
    </location>
</feature>
<sequence length="396" mass="45856">MPTLEESRRQVREALDRQTQEAEHSDILANLQGEIDKHNALKDDVKRYWHKSRKDGGAEDEGDPGRSKQSMKFRFKDGATNDRKRRHRTHHDRHTRHHKRSKSDYPASPEDGAGTESAHPFPREPVDIDGPAAGSGNAAFRDSLFDALANDEGAQYWESVYSQPIHVYPRPAVTTPQGQLEQMNDEEYAAYVKTKMWERKHPEIMLERERSERQRREEEEERTRRREEFIRRKEQAAWERAARRGTRRGHGSEEGEGEYAFAGEANMNLDTQALPASEYSKAWSRYLAAWDRLKLELLDERNASQTSTQSPSKRIPWPVLDSKPVLRANIEDFILHAPVDAGRTRLQILKAERVRWHPDKIQQRFAGAVDEGTMKLVTGVFQVVDTVFEEERKRVG</sequence>
<dbReference type="eggNOG" id="ENOG502RZ7A">
    <property type="taxonomic scope" value="Eukaryota"/>
</dbReference>